<sequence>MEIKKYPHAALENYSKILMELGLVLSLFIVYEFINFKSYPSEIKDLNSTFVGVDDVENTIEIKPIEIQEPQATKTVISERILKVDDAVEVQESIIESTELDVSDAVVVNLDKQLMVVDEEEETVVEDVPFMIIEDVPIFPGCKGTKQEKRDCFSNEVTKFVSKKFNIELASELGLHSGTIQKIFVMFKIDNTGHITDIQARAPHKKLQEEAIRVVKLLPVMTPGKQRGRAVSVSYGLPIVFKVE</sequence>
<dbReference type="OrthoDB" id="1522859at2"/>
<evidence type="ECO:0000259" key="1">
    <source>
        <dbReference type="Pfam" id="PF03544"/>
    </source>
</evidence>
<evidence type="ECO:0000313" key="3">
    <source>
        <dbReference type="Proteomes" id="UP000199312"/>
    </source>
</evidence>
<dbReference type="Proteomes" id="UP000199312">
    <property type="component" value="Unassembled WGS sequence"/>
</dbReference>
<dbReference type="Gene3D" id="3.30.1150.10">
    <property type="match status" value="1"/>
</dbReference>
<evidence type="ECO:0000313" key="2">
    <source>
        <dbReference type="EMBL" id="SFS65455.1"/>
    </source>
</evidence>
<reference evidence="3" key="1">
    <citation type="submission" date="2016-10" db="EMBL/GenBank/DDBJ databases">
        <authorList>
            <person name="Varghese N."/>
            <person name="Submissions S."/>
        </authorList>
    </citation>
    <scope>NUCLEOTIDE SEQUENCE [LARGE SCALE GENOMIC DNA]</scope>
    <source>
        <strain evidence="3">DSM 24450</strain>
    </source>
</reference>
<protein>
    <submittedName>
        <fullName evidence="2">Protein TonB</fullName>
    </submittedName>
</protein>
<name>A0A1I6RL87_9FLAO</name>
<dbReference type="RefSeq" id="WP_090227676.1">
    <property type="nucleotide sequence ID" value="NZ_FOZP01000006.1"/>
</dbReference>
<dbReference type="Pfam" id="PF03544">
    <property type="entry name" value="TonB_C"/>
    <property type="match status" value="1"/>
</dbReference>
<dbReference type="AlphaFoldDB" id="A0A1I6RL87"/>
<dbReference type="EMBL" id="FOZP01000006">
    <property type="protein sequence ID" value="SFS65455.1"/>
    <property type="molecule type" value="Genomic_DNA"/>
</dbReference>
<gene>
    <name evidence="2" type="ORF">SAMN04488006_2595</name>
</gene>
<feature type="domain" description="TonB C-terminal" evidence="1">
    <location>
        <begin position="183"/>
        <end position="242"/>
    </location>
</feature>
<keyword evidence="3" id="KW-1185">Reference proteome</keyword>
<dbReference type="InterPro" id="IPR037682">
    <property type="entry name" value="TonB_C"/>
</dbReference>
<organism evidence="2 3">
    <name type="scientific">Lutibacter maritimus</name>
    <dbReference type="NCBI Taxonomy" id="593133"/>
    <lineage>
        <taxon>Bacteria</taxon>
        <taxon>Pseudomonadati</taxon>
        <taxon>Bacteroidota</taxon>
        <taxon>Flavobacteriia</taxon>
        <taxon>Flavobacteriales</taxon>
        <taxon>Flavobacteriaceae</taxon>
        <taxon>Lutibacter</taxon>
    </lineage>
</organism>
<accession>A0A1I6RL87</accession>
<dbReference type="SUPFAM" id="SSF74653">
    <property type="entry name" value="TolA/TonB C-terminal domain"/>
    <property type="match status" value="1"/>
</dbReference>
<proteinExistence type="predicted"/>
<dbReference type="STRING" id="593133.SAMN04488006_2595"/>
<dbReference type="GO" id="GO:0055085">
    <property type="term" value="P:transmembrane transport"/>
    <property type="evidence" value="ECO:0007669"/>
    <property type="project" value="InterPro"/>
</dbReference>